<organism evidence="1 2">
    <name type="scientific">Vibrio rotiferianus</name>
    <dbReference type="NCBI Taxonomy" id="190895"/>
    <lineage>
        <taxon>Bacteria</taxon>
        <taxon>Pseudomonadati</taxon>
        <taxon>Pseudomonadota</taxon>
        <taxon>Gammaproteobacteria</taxon>
        <taxon>Vibrionales</taxon>
        <taxon>Vibrionaceae</taxon>
        <taxon>Vibrio</taxon>
    </lineage>
</organism>
<dbReference type="Proteomes" id="UP000315115">
    <property type="component" value="Plasmid pAM7"/>
</dbReference>
<dbReference type="AlphaFoldDB" id="A0A510IJK5"/>
<name>A0A510IJK5_9VIBR</name>
<protein>
    <submittedName>
        <fullName evidence="1">Uncharacterized protein</fullName>
    </submittedName>
</protein>
<proteinExistence type="predicted"/>
<dbReference type="EMBL" id="AP019800">
    <property type="protein sequence ID" value="BBL92380.1"/>
    <property type="molecule type" value="Genomic_DNA"/>
</dbReference>
<keyword evidence="1" id="KW-0614">Plasmid</keyword>
<reference evidence="2" key="1">
    <citation type="submission" date="2019-07" db="EMBL/GenBank/DDBJ databases">
        <title>Complete Genome Sequences of Vibrion rotiferianus strain AM7.</title>
        <authorList>
            <person name="Miyazaki K."/>
            <person name="Wiseschart A."/>
            <person name="Pootanakit K."/>
            <person name="Ishimori K."/>
            <person name="Kitahara K."/>
        </authorList>
    </citation>
    <scope>NUCLEOTIDE SEQUENCE [LARGE SCALE GENOMIC DNA]</scope>
    <source>
        <strain evidence="2">AM7</strain>
        <plasmid evidence="2">pam7 dna</plasmid>
    </source>
</reference>
<evidence type="ECO:0000313" key="2">
    <source>
        <dbReference type="Proteomes" id="UP000315115"/>
    </source>
</evidence>
<evidence type="ECO:0000313" key="1">
    <source>
        <dbReference type="EMBL" id="BBL92380.1"/>
    </source>
</evidence>
<gene>
    <name evidence="1" type="ORF">VroAM7_50330</name>
</gene>
<sequence length="91" mass="10163">MHNYIGLTKKAINMSESRIISSVIFTATQAVAEGVQPPIQIKMSATNMTEFEREKKTFDDDVLVNLALEQVEVSVDESCPDNEIYACVPMH</sequence>
<geneLocation type="plasmid" evidence="2">
    <name>pam7 dna</name>
</geneLocation>
<accession>A0A510IJK5</accession>